<protein>
    <recommendedName>
        <fullName evidence="8">Ig-like domain-containing protein</fullName>
    </recommendedName>
</protein>
<accession>A0A8D2D370</accession>
<dbReference type="InterPro" id="IPR013106">
    <property type="entry name" value="Ig_V-set"/>
</dbReference>
<evidence type="ECO:0000313" key="10">
    <source>
        <dbReference type="Proteomes" id="UP000694564"/>
    </source>
</evidence>
<dbReference type="InterPro" id="IPR007110">
    <property type="entry name" value="Ig-like_dom"/>
</dbReference>
<feature type="chain" id="PRO_5034178322" description="Ig-like domain-containing protein" evidence="7">
    <location>
        <begin position="24"/>
        <end position="209"/>
    </location>
</feature>
<dbReference type="GO" id="GO:0005886">
    <property type="term" value="C:plasma membrane"/>
    <property type="evidence" value="ECO:0007669"/>
    <property type="project" value="UniProtKB-SubCell"/>
</dbReference>
<evidence type="ECO:0000256" key="2">
    <source>
        <dbReference type="ARBA" id="ARBA00022475"/>
    </source>
</evidence>
<evidence type="ECO:0000259" key="8">
    <source>
        <dbReference type="PROSITE" id="PS50835"/>
    </source>
</evidence>
<keyword evidence="6" id="KW-0391">Immunity</keyword>
<feature type="signal peptide" evidence="7">
    <location>
        <begin position="1"/>
        <end position="23"/>
    </location>
</feature>
<evidence type="ECO:0000256" key="5">
    <source>
        <dbReference type="ARBA" id="ARBA00038737"/>
    </source>
</evidence>
<dbReference type="SMART" id="SM00406">
    <property type="entry name" value="IGv"/>
    <property type="match status" value="1"/>
</dbReference>
<dbReference type="PROSITE" id="PS50835">
    <property type="entry name" value="IG_LIKE"/>
    <property type="match status" value="1"/>
</dbReference>
<evidence type="ECO:0000256" key="3">
    <source>
        <dbReference type="ARBA" id="ARBA00023136"/>
    </source>
</evidence>
<reference evidence="9" key="1">
    <citation type="submission" date="2025-08" db="UniProtKB">
        <authorList>
            <consortium name="Ensembl"/>
        </authorList>
    </citation>
    <scope>IDENTIFICATION</scope>
</reference>
<dbReference type="SMART" id="SM00409">
    <property type="entry name" value="IG"/>
    <property type="match status" value="1"/>
</dbReference>
<dbReference type="InterPro" id="IPR003599">
    <property type="entry name" value="Ig_sub"/>
</dbReference>
<dbReference type="SUPFAM" id="SSF48726">
    <property type="entry name" value="Immunoglobulin"/>
    <property type="match status" value="1"/>
</dbReference>
<evidence type="ECO:0000313" key="9">
    <source>
        <dbReference type="Ensembl" id="ENSSVLP00005019222.1"/>
    </source>
</evidence>
<dbReference type="PANTHER" id="PTHR23267">
    <property type="entry name" value="IMMUNOGLOBULIN LIGHT CHAIN"/>
    <property type="match status" value="1"/>
</dbReference>
<proteinExistence type="predicted"/>
<keyword evidence="6" id="KW-1280">Immunoglobulin</keyword>
<keyword evidence="7" id="KW-0732">Signal</keyword>
<dbReference type="AlphaFoldDB" id="A0A8D2D370"/>
<dbReference type="InterPro" id="IPR013783">
    <property type="entry name" value="Ig-like_fold"/>
</dbReference>
<keyword evidence="4" id="KW-1015">Disulfide bond</keyword>
<keyword evidence="6" id="KW-1064">Adaptive immunity</keyword>
<feature type="domain" description="Ig-like" evidence="8">
    <location>
        <begin position="24"/>
        <end position="127"/>
    </location>
</feature>
<dbReference type="InterPro" id="IPR036179">
    <property type="entry name" value="Ig-like_dom_sf"/>
</dbReference>
<dbReference type="Pfam" id="PF07686">
    <property type="entry name" value="V-set"/>
    <property type="match status" value="1"/>
</dbReference>
<comment type="subunit">
    <text evidence="5">Immunoglobulins are composed of two identical heavy chains and two identical light chains; disulfide-linked.</text>
</comment>
<keyword evidence="3" id="KW-0472">Membrane</keyword>
<name>A0A8D2D370_SCIVU</name>
<comment type="subcellular location">
    <subcellularLocation>
        <location evidence="1">Cell membrane</location>
    </subcellularLocation>
</comment>
<reference evidence="9" key="2">
    <citation type="submission" date="2025-09" db="UniProtKB">
        <authorList>
            <consortium name="Ensembl"/>
        </authorList>
    </citation>
    <scope>IDENTIFICATION</scope>
</reference>
<dbReference type="GeneTree" id="ENSGT00940000153474"/>
<dbReference type="Proteomes" id="UP000694564">
    <property type="component" value="Chromosome 8"/>
</dbReference>
<evidence type="ECO:0000256" key="4">
    <source>
        <dbReference type="ARBA" id="ARBA00023157"/>
    </source>
</evidence>
<keyword evidence="2" id="KW-1003">Cell membrane</keyword>
<keyword evidence="10" id="KW-1185">Reference proteome</keyword>
<sequence>MTFATAWSCLLLSFLVQYTGSWAQSVLTQPPSLSGTPGERITISCTGSSTNIGDGYSVQWYQQLPGTAPKLLIYGTSSKPSGIPDRFSGSRSGSSASLTITGLQPEDEADYYCQSYDKSLSADTVLQSHGEVRQEPLYHLPGGQTPTSFTQAWALAAAVTTTIGPAESAGTSLSEEPLLVCPQSHSQQHAPRKIPPYKQEFLLLCSSRC</sequence>
<organism evidence="9 10">
    <name type="scientific">Sciurus vulgaris</name>
    <name type="common">Eurasian red squirrel</name>
    <dbReference type="NCBI Taxonomy" id="55149"/>
    <lineage>
        <taxon>Eukaryota</taxon>
        <taxon>Metazoa</taxon>
        <taxon>Chordata</taxon>
        <taxon>Craniata</taxon>
        <taxon>Vertebrata</taxon>
        <taxon>Euteleostomi</taxon>
        <taxon>Mammalia</taxon>
        <taxon>Eutheria</taxon>
        <taxon>Euarchontoglires</taxon>
        <taxon>Glires</taxon>
        <taxon>Rodentia</taxon>
        <taxon>Sciuromorpha</taxon>
        <taxon>Sciuridae</taxon>
        <taxon>Sciurinae</taxon>
        <taxon>Sciurini</taxon>
        <taxon>Sciurus</taxon>
    </lineage>
</organism>
<dbReference type="GO" id="GO:0019814">
    <property type="term" value="C:immunoglobulin complex"/>
    <property type="evidence" value="ECO:0007669"/>
    <property type="project" value="UniProtKB-KW"/>
</dbReference>
<evidence type="ECO:0000256" key="6">
    <source>
        <dbReference type="ARBA" id="ARBA00043265"/>
    </source>
</evidence>
<evidence type="ECO:0000256" key="1">
    <source>
        <dbReference type="ARBA" id="ARBA00004236"/>
    </source>
</evidence>
<dbReference type="GO" id="GO:0005576">
    <property type="term" value="C:extracellular region"/>
    <property type="evidence" value="ECO:0007669"/>
    <property type="project" value="UniProtKB-ARBA"/>
</dbReference>
<dbReference type="Ensembl" id="ENSSVLT00005021416.1">
    <property type="protein sequence ID" value="ENSSVLP00005019222.1"/>
    <property type="gene ID" value="ENSSVLG00005015454.1"/>
</dbReference>
<dbReference type="Gene3D" id="2.60.40.10">
    <property type="entry name" value="Immunoglobulins"/>
    <property type="match status" value="1"/>
</dbReference>
<dbReference type="InterPro" id="IPR050150">
    <property type="entry name" value="IgV_Light_Chain"/>
</dbReference>
<evidence type="ECO:0000256" key="7">
    <source>
        <dbReference type="SAM" id="SignalP"/>
    </source>
</evidence>
<dbReference type="FunFam" id="2.60.40.10:FF:000442">
    <property type="entry name" value="Immunoglobulin lambda variable 2-8"/>
    <property type="match status" value="1"/>
</dbReference>